<dbReference type="InterPro" id="IPR050416">
    <property type="entry name" value="FAD-linked_Oxidoreductase"/>
</dbReference>
<dbReference type="Pfam" id="PF01565">
    <property type="entry name" value="FAD_binding_4"/>
    <property type="match status" value="1"/>
</dbReference>
<dbReference type="STRING" id="1287681.M7U1Q1"/>
<evidence type="ECO:0000313" key="6">
    <source>
        <dbReference type="EMBL" id="EMR72870.1"/>
    </source>
</evidence>
<dbReference type="GO" id="GO:0071949">
    <property type="term" value="F:FAD binding"/>
    <property type="evidence" value="ECO:0007669"/>
    <property type="project" value="InterPro"/>
</dbReference>
<dbReference type="Gene3D" id="3.30.465.10">
    <property type="match status" value="1"/>
</dbReference>
<dbReference type="AlphaFoldDB" id="M7U1Q1"/>
<comment type="similarity">
    <text evidence="1">Belongs to the oxygen-dependent FAD-linked oxidoreductase family.</text>
</comment>
<dbReference type="eggNOG" id="KOG1231">
    <property type="taxonomic scope" value="Eukaryota"/>
</dbReference>
<dbReference type="EMBL" id="KB705362">
    <property type="protein sequence ID" value="EMR72870.1"/>
    <property type="molecule type" value="Genomic_DNA"/>
</dbReference>
<keyword evidence="7" id="KW-1185">Reference proteome</keyword>
<protein>
    <submittedName>
        <fullName evidence="6">Putative fad linked oxidase-like protein</fullName>
    </submittedName>
</protein>
<dbReference type="OrthoDB" id="2151789at2759"/>
<keyword evidence="4" id="KW-0560">Oxidoreductase</keyword>
<evidence type="ECO:0000256" key="2">
    <source>
        <dbReference type="ARBA" id="ARBA00022630"/>
    </source>
</evidence>
<dbReference type="Proteomes" id="UP000012174">
    <property type="component" value="Unassembled WGS sequence"/>
</dbReference>
<feature type="domain" description="FAD-binding PCMH-type" evidence="5">
    <location>
        <begin position="48"/>
        <end position="220"/>
    </location>
</feature>
<dbReference type="GO" id="GO:0016491">
    <property type="term" value="F:oxidoreductase activity"/>
    <property type="evidence" value="ECO:0007669"/>
    <property type="project" value="UniProtKB-KW"/>
</dbReference>
<dbReference type="InterPro" id="IPR016166">
    <property type="entry name" value="FAD-bd_PCMH"/>
</dbReference>
<evidence type="ECO:0000256" key="1">
    <source>
        <dbReference type="ARBA" id="ARBA00005466"/>
    </source>
</evidence>
<evidence type="ECO:0000256" key="3">
    <source>
        <dbReference type="ARBA" id="ARBA00022827"/>
    </source>
</evidence>
<dbReference type="PANTHER" id="PTHR42973:SF54">
    <property type="entry name" value="FAD-BINDING PCMH-TYPE DOMAIN-CONTAINING PROTEIN"/>
    <property type="match status" value="1"/>
</dbReference>
<keyword evidence="3" id="KW-0274">FAD</keyword>
<dbReference type="OMA" id="NIFAQFP"/>
<reference evidence="7" key="1">
    <citation type="journal article" date="2013" name="Genome Announc.">
        <title>Draft genome sequence of the grapevine dieback fungus Eutypa lata UCR-EL1.</title>
        <authorList>
            <person name="Blanco-Ulate B."/>
            <person name="Rolshausen P.E."/>
            <person name="Cantu D."/>
        </authorList>
    </citation>
    <scope>NUCLEOTIDE SEQUENCE [LARGE SCALE GENOMIC DNA]</scope>
    <source>
        <strain evidence="7">UCR-EL1</strain>
    </source>
</reference>
<dbReference type="InterPro" id="IPR036318">
    <property type="entry name" value="FAD-bd_PCMH-like_sf"/>
</dbReference>
<sequence>MDATTFSKPSSPAALACKALHDHGLGIITTPQSLDYDPEQHRPWSETCWLPAACYVRPQSTGDVAAILSTLKKLEVKFAVRSTGHNPTINSSSVDGSGIVINMRDIKSLSFNENDGTLSAGGGSTWGDVYAFLEECGRSVIGARNFGVGVGGFTLGGGMPAFPNIHGLAADNVRNFEVVLGDSSVVNANAETNPDLWRALKGGGTNFGIVTRFDFETYPLIRTKYAVNLYDPADYVNILRATVEVQESMELDPKIGLFVSFNPTFVAVGLLYADTPAETSKVFDPFLNLQSLISAAVPWTDGTIRSLVASIQYNAPSARRTQAVTATKVSFDLYVKVHEIWLETIKTATAEIFYTIQPLASSAVTEGEHRGGNIMGIKKIAQSWYAFAGFWPDASLDEEGLRSVDDLRRTAEELAKWSGDHLEFHFMNDASPSQTVLESYGLENLNMLREVAAKYDPEKVFQVLQNGGNLLRRLD</sequence>
<dbReference type="PROSITE" id="PS51387">
    <property type="entry name" value="FAD_PCMH"/>
    <property type="match status" value="1"/>
</dbReference>
<dbReference type="SUPFAM" id="SSF56176">
    <property type="entry name" value="FAD-binding/transporter-associated domain-like"/>
    <property type="match status" value="1"/>
</dbReference>
<accession>M7U1Q1</accession>
<dbReference type="InterPro" id="IPR006094">
    <property type="entry name" value="Oxid_FAD_bind_N"/>
</dbReference>
<organism evidence="6 7">
    <name type="scientific">Eutypa lata (strain UCR-EL1)</name>
    <name type="common">Grapevine dieback disease fungus</name>
    <name type="synonym">Eutypa armeniacae</name>
    <dbReference type="NCBI Taxonomy" id="1287681"/>
    <lineage>
        <taxon>Eukaryota</taxon>
        <taxon>Fungi</taxon>
        <taxon>Dikarya</taxon>
        <taxon>Ascomycota</taxon>
        <taxon>Pezizomycotina</taxon>
        <taxon>Sordariomycetes</taxon>
        <taxon>Xylariomycetidae</taxon>
        <taxon>Xylariales</taxon>
        <taxon>Diatrypaceae</taxon>
        <taxon>Eutypa</taxon>
    </lineage>
</organism>
<dbReference type="KEGG" id="ela:UCREL1_69"/>
<keyword evidence="2" id="KW-0285">Flavoprotein</keyword>
<dbReference type="InterPro" id="IPR016169">
    <property type="entry name" value="FAD-bd_PCMH_sub2"/>
</dbReference>
<name>M7U1Q1_EUTLA</name>
<dbReference type="HOGENOM" id="CLU_018354_1_2_1"/>
<proteinExistence type="inferred from homology"/>
<evidence type="ECO:0000259" key="5">
    <source>
        <dbReference type="PROSITE" id="PS51387"/>
    </source>
</evidence>
<gene>
    <name evidence="6" type="ORF">UCREL1_69</name>
</gene>
<dbReference type="PANTHER" id="PTHR42973">
    <property type="entry name" value="BINDING OXIDOREDUCTASE, PUTATIVE (AFU_ORTHOLOGUE AFUA_1G17690)-RELATED"/>
    <property type="match status" value="1"/>
</dbReference>
<evidence type="ECO:0000313" key="7">
    <source>
        <dbReference type="Proteomes" id="UP000012174"/>
    </source>
</evidence>
<evidence type="ECO:0000256" key="4">
    <source>
        <dbReference type="ARBA" id="ARBA00023002"/>
    </source>
</evidence>